<keyword evidence="1" id="KW-1133">Transmembrane helix</keyword>
<keyword evidence="1" id="KW-0812">Transmembrane</keyword>
<feature type="transmembrane region" description="Helical" evidence="1">
    <location>
        <begin position="271"/>
        <end position="292"/>
    </location>
</feature>
<gene>
    <name evidence="2" type="ORF">U4I38_03195</name>
</gene>
<feature type="transmembrane region" description="Helical" evidence="1">
    <location>
        <begin position="237"/>
        <end position="259"/>
    </location>
</feature>
<organism evidence="2 3">
    <name type="scientific">Stenotrophomonas maltophilia</name>
    <name type="common">Pseudomonas maltophilia</name>
    <name type="synonym">Xanthomonas maltophilia</name>
    <dbReference type="NCBI Taxonomy" id="40324"/>
    <lineage>
        <taxon>Bacteria</taxon>
        <taxon>Pseudomonadati</taxon>
        <taxon>Pseudomonadota</taxon>
        <taxon>Gammaproteobacteria</taxon>
        <taxon>Lysobacterales</taxon>
        <taxon>Lysobacteraceae</taxon>
        <taxon>Stenotrophomonas</taxon>
        <taxon>Stenotrophomonas maltophilia group</taxon>
    </lineage>
</organism>
<evidence type="ECO:0000256" key="1">
    <source>
        <dbReference type="SAM" id="Phobius"/>
    </source>
</evidence>
<feature type="transmembrane region" description="Helical" evidence="1">
    <location>
        <begin position="202"/>
        <end position="225"/>
    </location>
</feature>
<name>A0AAJ2TN46_STEMA</name>
<dbReference type="EMBL" id="JAXRVB010000002">
    <property type="protein sequence ID" value="MDZ5763472.1"/>
    <property type="molecule type" value="Genomic_DNA"/>
</dbReference>
<dbReference type="Proteomes" id="UP001288387">
    <property type="component" value="Unassembled WGS sequence"/>
</dbReference>
<keyword evidence="1" id="KW-0472">Membrane</keyword>
<sequence length="301" mass="31949">MNRLRSFFSAYPIQFAMAAKLYVLCLHLPVALRLVELGYHLGPPEASREIGYALAELGFRLSLFAGAAVLVSMLLFGRRGALRIRHPLIASVAFFGLLIVLDRAIRIPLAQAQFPVYSVAAISLGMLAHALLLTLLALVPALLMQRRVRAEGRHHHLISASIAGVVTLVAGSCLLPILVAQLPVGFSPGEFIMPVADGAAQLQIASLILLIACALATFVGLWASAPSPEPVSMARRMGVSLILLATTLLIILASMAYLLRALSAGAPTIGRGLVVATVVGAAVQLLLIRVLAPRWLRVQAS</sequence>
<evidence type="ECO:0000313" key="2">
    <source>
        <dbReference type="EMBL" id="MDZ5763472.1"/>
    </source>
</evidence>
<comment type="caution">
    <text evidence="2">The sequence shown here is derived from an EMBL/GenBank/DDBJ whole genome shotgun (WGS) entry which is preliminary data.</text>
</comment>
<proteinExistence type="predicted"/>
<feature type="transmembrane region" description="Helical" evidence="1">
    <location>
        <begin position="88"/>
        <end position="105"/>
    </location>
</feature>
<protein>
    <recommendedName>
        <fullName evidence="4">Transmembrane protein</fullName>
    </recommendedName>
</protein>
<accession>A0AAJ2TN46</accession>
<feature type="transmembrane region" description="Helical" evidence="1">
    <location>
        <begin position="156"/>
        <end position="182"/>
    </location>
</feature>
<reference evidence="2" key="1">
    <citation type="submission" date="2023-12" db="EMBL/GenBank/DDBJ databases">
        <title>'Antibacterial potential of Stenotrophomonas maltophilia cystic fibrosis isolates' (manuscript under preparation).</title>
        <authorList>
            <person name="Crisan C.V."/>
            <person name="Pettis M."/>
            <person name="Goldberg J.B."/>
        </authorList>
    </citation>
    <scope>NUCLEOTIDE SEQUENCE</scope>
    <source>
        <strain evidence="2">CCV129</strain>
    </source>
</reference>
<evidence type="ECO:0000313" key="3">
    <source>
        <dbReference type="Proteomes" id="UP001288387"/>
    </source>
</evidence>
<evidence type="ECO:0008006" key="4">
    <source>
        <dbReference type="Google" id="ProtNLM"/>
    </source>
</evidence>
<feature type="transmembrane region" description="Helical" evidence="1">
    <location>
        <begin position="59"/>
        <end position="76"/>
    </location>
</feature>
<dbReference type="AlphaFoldDB" id="A0AAJ2TN46"/>
<feature type="transmembrane region" description="Helical" evidence="1">
    <location>
        <begin position="117"/>
        <end position="144"/>
    </location>
</feature>
<dbReference type="RefSeq" id="WP_239503712.1">
    <property type="nucleotide sequence ID" value="NZ_JAKJQX010000001.1"/>
</dbReference>